<keyword evidence="4" id="KW-1185">Reference proteome</keyword>
<dbReference type="Proteomes" id="UP001501427">
    <property type="component" value="Unassembled WGS sequence"/>
</dbReference>
<organism evidence="2 3">
    <name type="scientific">Actinomadura livida</name>
    <dbReference type="NCBI Taxonomy" id="79909"/>
    <lineage>
        <taxon>Bacteria</taxon>
        <taxon>Bacillati</taxon>
        <taxon>Actinomycetota</taxon>
        <taxon>Actinomycetes</taxon>
        <taxon>Streptosporangiales</taxon>
        <taxon>Thermomonosporaceae</taxon>
        <taxon>Actinomadura</taxon>
    </lineage>
</organism>
<comment type="caution">
    <text evidence="2">The sequence shown here is derived from an EMBL/GenBank/DDBJ whole genome shotgun (WGS) entry which is preliminary data.</text>
</comment>
<name>A0A7W7ID17_9ACTN</name>
<reference evidence="1 4" key="1">
    <citation type="journal article" date="2019" name="Int. J. Syst. Evol. Microbiol.">
        <title>The Global Catalogue of Microorganisms (GCM) 10K type strain sequencing project: providing services to taxonomists for standard genome sequencing and annotation.</title>
        <authorList>
            <consortium name="The Broad Institute Genomics Platform"/>
            <consortium name="The Broad Institute Genome Sequencing Center for Infectious Disease"/>
            <person name="Wu L."/>
            <person name="Ma J."/>
        </authorList>
    </citation>
    <scope>NUCLEOTIDE SEQUENCE [LARGE SCALE GENOMIC DNA]</scope>
    <source>
        <strain evidence="1 4">JCM 10667</strain>
    </source>
</reference>
<dbReference type="EMBL" id="BAAAHD010000025">
    <property type="protein sequence ID" value="GAA0566338.1"/>
    <property type="molecule type" value="Genomic_DNA"/>
</dbReference>
<reference evidence="2 3" key="2">
    <citation type="submission" date="2020-08" db="EMBL/GenBank/DDBJ databases">
        <title>Sequencing the genomes of 1000 actinobacteria strains.</title>
        <authorList>
            <person name="Klenk H.-P."/>
        </authorList>
    </citation>
    <scope>NUCLEOTIDE SEQUENCE [LARGE SCALE GENOMIC DNA]</scope>
    <source>
        <strain evidence="2 3">DSM 44772</strain>
    </source>
</reference>
<dbReference type="AlphaFoldDB" id="A0A7W7ID17"/>
<dbReference type="EMBL" id="JACHMV010000001">
    <property type="protein sequence ID" value="MBB4774838.1"/>
    <property type="molecule type" value="Genomic_DNA"/>
</dbReference>
<evidence type="ECO:0000313" key="1">
    <source>
        <dbReference type="EMBL" id="GAA0566338.1"/>
    </source>
</evidence>
<dbReference type="Proteomes" id="UP000549343">
    <property type="component" value="Unassembled WGS sequence"/>
</dbReference>
<sequence>MLHDAPPAEPETAAPHRDWVFVCADPGAVISVSVRGEGRTRTARVVAFLDSGQTLWSETGPDGGRHDFDMSSAEAAGRSALRIAVAAREAGEPVELGGTERPRRAGRIPLRLDVALAPLAPPARLGDATAGGTPVTAQAHRLTGTLAVGSVIHRVSGQAWSSRSPFASTAVRAGSRVHAVFQDDSGLYAARTEAVADGRLAALQLHNAMKRLDVREIRVAGPERGVPWDVTCELGAATVVTGAPRHSEGYQHVAFLRPGGGSDTWVRVGYTPFDFVRAGRTGFGLLEHVARVPGPERPEPVPGLPDPWD</sequence>
<reference evidence="1" key="3">
    <citation type="submission" date="2023-12" db="EMBL/GenBank/DDBJ databases">
        <authorList>
            <person name="Sun Q."/>
            <person name="Inoue M."/>
        </authorList>
    </citation>
    <scope>NUCLEOTIDE SEQUENCE</scope>
    <source>
        <strain evidence="1">JCM 10667</strain>
    </source>
</reference>
<proteinExistence type="predicted"/>
<accession>A0A7W7ID17</accession>
<evidence type="ECO:0000313" key="4">
    <source>
        <dbReference type="Proteomes" id="UP001501427"/>
    </source>
</evidence>
<evidence type="ECO:0000313" key="2">
    <source>
        <dbReference type="EMBL" id="MBB4774838.1"/>
    </source>
</evidence>
<dbReference type="RefSeq" id="WP_184883753.1">
    <property type="nucleotide sequence ID" value="NZ_BAAAHD010000025.1"/>
</dbReference>
<evidence type="ECO:0000313" key="3">
    <source>
        <dbReference type="Proteomes" id="UP000549343"/>
    </source>
</evidence>
<protein>
    <submittedName>
        <fullName evidence="2">Uncharacterized protein</fullName>
    </submittedName>
</protein>
<gene>
    <name evidence="2" type="ORF">F4557_003256</name>
    <name evidence="1" type="ORF">GCM10009546_30850</name>
</gene>